<feature type="transmembrane region" description="Helical" evidence="1">
    <location>
        <begin position="205"/>
        <end position="224"/>
    </location>
</feature>
<evidence type="ECO:0000313" key="3">
    <source>
        <dbReference type="Proteomes" id="UP001610100"/>
    </source>
</evidence>
<feature type="transmembrane region" description="Helical" evidence="1">
    <location>
        <begin position="41"/>
        <end position="61"/>
    </location>
</feature>
<gene>
    <name evidence="2" type="ORF">V8G58_04535</name>
</gene>
<name>A0ABW7N152_9FLAO</name>
<feature type="transmembrane region" description="Helical" evidence="1">
    <location>
        <begin position="137"/>
        <end position="158"/>
    </location>
</feature>
<dbReference type="Proteomes" id="UP001610100">
    <property type="component" value="Unassembled WGS sequence"/>
</dbReference>
<accession>A0ABW7N152</accession>
<sequence>MKVFKQVFNFYIDSSIHVALSAVSLSWITLLDLQIPLDLNLLFFVFFASITGYNFVKYFGIAKFHHRSLTNKLKMIQIFSFFCFILMGYFGLQLSLRTLYYIGGFGLVTFLYAIPFLPKRFFIDQEKNLRSVVGLKIYLIALVWMGVTVFLPVIEHQIHVDQSVIIIALQRFLIVLVLMLPFEIRDLRYDSLRLSTVPQQIGVKLTKIIGTVLLFVTLFLNYFIKTSSDFTRGVLLVIILILFLLLITSNKEQGKYHSAFWVEGVPVFWLLLRLLEYY</sequence>
<feature type="transmembrane region" description="Helical" evidence="1">
    <location>
        <begin position="164"/>
        <end position="184"/>
    </location>
</feature>
<dbReference type="RefSeq" id="WP_344740186.1">
    <property type="nucleotide sequence ID" value="NZ_BAABAY010000001.1"/>
</dbReference>
<proteinExistence type="predicted"/>
<reference evidence="2 3" key="1">
    <citation type="submission" date="2024-02" db="EMBL/GenBank/DDBJ databases">
        <title>A Gaetbulibacter species isolated from tidal flats and genomic insights of their niches.</title>
        <authorList>
            <person name="Ye Y."/>
        </authorList>
    </citation>
    <scope>NUCLEOTIDE SEQUENCE [LARGE SCALE GENOMIC DNA]</scope>
    <source>
        <strain evidence="2 3">KYW382</strain>
    </source>
</reference>
<feature type="transmembrane region" description="Helical" evidence="1">
    <location>
        <begin position="73"/>
        <end position="92"/>
    </location>
</feature>
<evidence type="ECO:0008006" key="4">
    <source>
        <dbReference type="Google" id="ProtNLM"/>
    </source>
</evidence>
<keyword evidence="1" id="KW-1133">Transmembrane helix</keyword>
<dbReference type="EMBL" id="JBAWKB010000001">
    <property type="protein sequence ID" value="MFH6771192.1"/>
    <property type="molecule type" value="Genomic_DNA"/>
</dbReference>
<keyword evidence="1" id="KW-0472">Membrane</keyword>
<organism evidence="2 3">
    <name type="scientific">Gaetbulibacter aestuarii</name>
    <dbReference type="NCBI Taxonomy" id="1502358"/>
    <lineage>
        <taxon>Bacteria</taxon>
        <taxon>Pseudomonadati</taxon>
        <taxon>Bacteroidota</taxon>
        <taxon>Flavobacteriia</taxon>
        <taxon>Flavobacteriales</taxon>
        <taxon>Flavobacteriaceae</taxon>
        <taxon>Gaetbulibacter</taxon>
    </lineage>
</organism>
<keyword evidence="3" id="KW-1185">Reference proteome</keyword>
<protein>
    <recommendedName>
        <fullName evidence="4">Prenyltransferase</fullName>
    </recommendedName>
</protein>
<comment type="caution">
    <text evidence="2">The sequence shown here is derived from an EMBL/GenBank/DDBJ whole genome shotgun (WGS) entry which is preliminary data.</text>
</comment>
<feature type="transmembrane region" description="Helical" evidence="1">
    <location>
        <begin position="230"/>
        <end position="247"/>
    </location>
</feature>
<feature type="transmembrane region" description="Helical" evidence="1">
    <location>
        <begin position="98"/>
        <end position="117"/>
    </location>
</feature>
<feature type="transmembrane region" description="Helical" evidence="1">
    <location>
        <begin position="7"/>
        <end position="29"/>
    </location>
</feature>
<keyword evidence="1" id="KW-0812">Transmembrane</keyword>
<evidence type="ECO:0000313" key="2">
    <source>
        <dbReference type="EMBL" id="MFH6771192.1"/>
    </source>
</evidence>
<evidence type="ECO:0000256" key="1">
    <source>
        <dbReference type="SAM" id="Phobius"/>
    </source>
</evidence>